<comment type="caution">
    <text evidence="1">The sequence shown here is derived from an EMBL/GenBank/DDBJ whole genome shotgun (WGS) entry which is preliminary data.</text>
</comment>
<name>A0A8X6XAH7_9ARAC</name>
<accession>A0A8X6XAH7</accession>
<reference evidence="1" key="1">
    <citation type="submission" date="2020-08" db="EMBL/GenBank/DDBJ databases">
        <title>Multicomponent nature underlies the extraordinary mechanical properties of spider dragline silk.</title>
        <authorList>
            <person name="Kono N."/>
            <person name="Nakamura H."/>
            <person name="Mori M."/>
            <person name="Yoshida Y."/>
            <person name="Ohtoshi R."/>
            <person name="Malay A.D."/>
            <person name="Moran D.A.P."/>
            <person name="Tomita M."/>
            <person name="Numata K."/>
            <person name="Arakawa K."/>
        </authorList>
    </citation>
    <scope>NUCLEOTIDE SEQUENCE</scope>
</reference>
<dbReference type="EMBL" id="BMAV01006746">
    <property type="protein sequence ID" value="GFY48989.1"/>
    <property type="molecule type" value="Genomic_DNA"/>
</dbReference>
<gene>
    <name evidence="1" type="ORF">TNIN_191311</name>
</gene>
<protein>
    <submittedName>
        <fullName evidence="1">Uncharacterized protein</fullName>
    </submittedName>
</protein>
<sequence length="136" mass="15763">MDLLFKDQNVSSTEDEDCICKLILRYYLIKNKHILNRSKIRVSETLQNYEVPRSNIQSIRKNLFASSFAQRHLGTKPFQSNANFIRDYPSRQEKRSQRVPSAPKLPLNFTSDSSFPAFLALSLKKHFLLDGTLKAQ</sequence>
<keyword evidence="2" id="KW-1185">Reference proteome</keyword>
<evidence type="ECO:0000313" key="2">
    <source>
        <dbReference type="Proteomes" id="UP000886998"/>
    </source>
</evidence>
<proteinExistence type="predicted"/>
<dbReference type="Proteomes" id="UP000886998">
    <property type="component" value="Unassembled WGS sequence"/>
</dbReference>
<dbReference type="AlphaFoldDB" id="A0A8X6XAH7"/>
<organism evidence="1 2">
    <name type="scientific">Trichonephila inaurata madagascariensis</name>
    <dbReference type="NCBI Taxonomy" id="2747483"/>
    <lineage>
        <taxon>Eukaryota</taxon>
        <taxon>Metazoa</taxon>
        <taxon>Ecdysozoa</taxon>
        <taxon>Arthropoda</taxon>
        <taxon>Chelicerata</taxon>
        <taxon>Arachnida</taxon>
        <taxon>Araneae</taxon>
        <taxon>Araneomorphae</taxon>
        <taxon>Entelegynae</taxon>
        <taxon>Araneoidea</taxon>
        <taxon>Nephilidae</taxon>
        <taxon>Trichonephila</taxon>
        <taxon>Trichonephila inaurata</taxon>
    </lineage>
</organism>
<evidence type="ECO:0000313" key="1">
    <source>
        <dbReference type="EMBL" id="GFY48989.1"/>
    </source>
</evidence>